<feature type="compositionally biased region" description="Polar residues" evidence="1">
    <location>
        <begin position="340"/>
        <end position="355"/>
    </location>
</feature>
<organism evidence="2 3">
    <name type="scientific">Euplotes crassus</name>
    <dbReference type="NCBI Taxonomy" id="5936"/>
    <lineage>
        <taxon>Eukaryota</taxon>
        <taxon>Sar</taxon>
        <taxon>Alveolata</taxon>
        <taxon>Ciliophora</taxon>
        <taxon>Intramacronucleata</taxon>
        <taxon>Spirotrichea</taxon>
        <taxon>Hypotrichia</taxon>
        <taxon>Euplotida</taxon>
        <taxon>Euplotidae</taxon>
        <taxon>Moneuplotes</taxon>
    </lineage>
</organism>
<dbReference type="Proteomes" id="UP001295684">
    <property type="component" value="Unassembled WGS sequence"/>
</dbReference>
<sequence>MNCSRENSEKSQISQPSSDLEQEDKIRAKNLAKTFIKERLKSLKAPKIYWNTRFQNNINHFPKLSKNISLRKPNQKLSYNRRIRILGDQACKTNLQVFSTTLQLQNPKEAKRRFNIKKHRTGSQTVCCSVATSPKGSNVSNSCITRIVISRKDKKTLDRDTNSEDRISLNNTINSFYARGNQTQMKMTTHDFKGNLRQSKSNIHEIDGEDEYTSFDRFSNYQEKTIHRKRSSTNQGLKILDSSSFVGNNFQDQRSAKVKLKGIRFTQERFQMPLQAIPRNFKSKKYHRKPIKFNFNQQLKHKSLNPALKSHLKRTSIIAFRTKNSSKHPKNTQKKKPNPHLTSLATQEPLQNPYSPLQEPYFPPSYPQPSPASPHPRPRCSLLAILGQAPHTKELTKNPQ</sequence>
<protein>
    <submittedName>
        <fullName evidence="2">Uncharacterized protein</fullName>
    </submittedName>
</protein>
<comment type="caution">
    <text evidence="2">The sequence shown here is derived from an EMBL/GenBank/DDBJ whole genome shotgun (WGS) entry which is preliminary data.</text>
</comment>
<evidence type="ECO:0000313" key="3">
    <source>
        <dbReference type="Proteomes" id="UP001295684"/>
    </source>
</evidence>
<reference evidence="2" key="1">
    <citation type="submission" date="2023-07" db="EMBL/GenBank/DDBJ databases">
        <authorList>
            <consortium name="AG Swart"/>
            <person name="Singh M."/>
            <person name="Singh A."/>
            <person name="Seah K."/>
            <person name="Emmerich C."/>
        </authorList>
    </citation>
    <scope>NUCLEOTIDE SEQUENCE</scope>
    <source>
        <strain evidence="2">DP1</strain>
    </source>
</reference>
<feature type="compositionally biased region" description="Pro residues" evidence="1">
    <location>
        <begin position="361"/>
        <end position="375"/>
    </location>
</feature>
<accession>A0AAD1U4K3</accession>
<evidence type="ECO:0000313" key="2">
    <source>
        <dbReference type="EMBL" id="CAI2360099.1"/>
    </source>
</evidence>
<feature type="compositionally biased region" description="Polar residues" evidence="1">
    <location>
        <begin position="1"/>
        <end position="19"/>
    </location>
</feature>
<dbReference type="EMBL" id="CAMPGE010001318">
    <property type="protein sequence ID" value="CAI2360099.1"/>
    <property type="molecule type" value="Genomic_DNA"/>
</dbReference>
<dbReference type="AlphaFoldDB" id="A0AAD1U4K3"/>
<evidence type="ECO:0000256" key="1">
    <source>
        <dbReference type="SAM" id="MobiDB-lite"/>
    </source>
</evidence>
<feature type="region of interest" description="Disordered" evidence="1">
    <location>
        <begin position="320"/>
        <end position="381"/>
    </location>
</feature>
<proteinExistence type="predicted"/>
<name>A0AAD1U4K3_EUPCR</name>
<feature type="compositionally biased region" description="Basic residues" evidence="1">
    <location>
        <begin position="324"/>
        <end position="338"/>
    </location>
</feature>
<keyword evidence="3" id="KW-1185">Reference proteome</keyword>
<feature type="region of interest" description="Disordered" evidence="1">
    <location>
        <begin position="1"/>
        <end position="23"/>
    </location>
</feature>
<gene>
    <name evidence="2" type="ORF">ECRASSUSDP1_LOCUS1397</name>
</gene>